<evidence type="ECO:0000313" key="3">
    <source>
        <dbReference type="Proteomes" id="UP000241247"/>
    </source>
</evidence>
<dbReference type="EMBL" id="PZZZ01000002">
    <property type="protein sequence ID" value="PTM97738.1"/>
    <property type="molecule type" value="Genomic_DNA"/>
</dbReference>
<sequence length="47" mass="4788">MPAQHRRPAARAIAIAAVEESQRRALGLASGTLLAALLLAILAAGLL</sequence>
<reference evidence="2 3" key="1">
    <citation type="submission" date="2018-04" db="EMBL/GenBank/DDBJ databases">
        <title>Genomic Encyclopedia of Type Strains, Phase IV (KMG-IV): sequencing the most valuable type-strain genomes for metagenomic binning, comparative biology and taxonomic classification.</title>
        <authorList>
            <person name="Goeker M."/>
        </authorList>
    </citation>
    <scope>NUCLEOTIDE SEQUENCE [LARGE SCALE GENOMIC DNA]</scope>
    <source>
        <strain evidence="2 3">DSM 7138</strain>
    </source>
</reference>
<dbReference type="RefSeq" id="WP_170115812.1">
    <property type="nucleotide sequence ID" value="NZ_JBHEEX010000001.1"/>
</dbReference>
<name>A0A2T5BFK9_MYCDI</name>
<proteinExistence type="predicted"/>
<organism evidence="2 3">
    <name type="scientific">Mycoplana dimorpha</name>
    <dbReference type="NCBI Taxonomy" id="28320"/>
    <lineage>
        <taxon>Bacteria</taxon>
        <taxon>Pseudomonadati</taxon>
        <taxon>Pseudomonadota</taxon>
        <taxon>Alphaproteobacteria</taxon>
        <taxon>Hyphomicrobiales</taxon>
        <taxon>Rhizobiaceae</taxon>
        <taxon>Mycoplana</taxon>
    </lineage>
</organism>
<comment type="caution">
    <text evidence="2">The sequence shown here is derived from an EMBL/GenBank/DDBJ whole genome shotgun (WGS) entry which is preliminary data.</text>
</comment>
<accession>A0A2T5BFK9</accession>
<dbReference type="AlphaFoldDB" id="A0A2T5BFK9"/>
<keyword evidence="3" id="KW-1185">Reference proteome</keyword>
<keyword evidence="1" id="KW-0472">Membrane</keyword>
<evidence type="ECO:0000256" key="1">
    <source>
        <dbReference type="SAM" id="Phobius"/>
    </source>
</evidence>
<gene>
    <name evidence="2" type="ORF">C7449_102617</name>
</gene>
<keyword evidence="1" id="KW-0812">Transmembrane</keyword>
<keyword evidence="1" id="KW-1133">Transmembrane helix</keyword>
<dbReference type="Proteomes" id="UP000241247">
    <property type="component" value="Unassembled WGS sequence"/>
</dbReference>
<evidence type="ECO:0000313" key="2">
    <source>
        <dbReference type="EMBL" id="PTM97738.1"/>
    </source>
</evidence>
<protein>
    <submittedName>
        <fullName evidence="2">Uncharacterized protein</fullName>
    </submittedName>
</protein>
<feature type="transmembrane region" description="Helical" evidence="1">
    <location>
        <begin position="25"/>
        <end position="46"/>
    </location>
</feature>